<feature type="transmembrane region" description="Helical" evidence="1">
    <location>
        <begin position="6"/>
        <end position="29"/>
    </location>
</feature>
<gene>
    <name evidence="2" type="ORF">ACFPM4_11575</name>
</gene>
<evidence type="ECO:0000256" key="1">
    <source>
        <dbReference type="SAM" id="Phobius"/>
    </source>
</evidence>
<keyword evidence="3" id="KW-1185">Reference proteome</keyword>
<proteinExistence type="predicted"/>
<name>A0ABW0LHT2_9BACI</name>
<sequence length="87" mass="9613">MEVFLAILIVISFVVSVALIVMTIVKALYDKGMSIKRLGILLAISFAVFVLSIVYFDKTVKQNEVQKEGAVYIHGGEDSSISFQIDE</sequence>
<reference evidence="3" key="1">
    <citation type="journal article" date="2019" name="Int. J. Syst. Evol. Microbiol.">
        <title>The Global Catalogue of Microorganisms (GCM) 10K type strain sequencing project: providing services to taxonomists for standard genome sequencing and annotation.</title>
        <authorList>
            <consortium name="The Broad Institute Genomics Platform"/>
            <consortium name="The Broad Institute Genome Sequencing Center for Infectious Disease"/>
            <person name="Wu L."/>
            <person name="Ma J."/>
        </authorList>
    </citation>
    <scope>NUCLEOTIDE SEQUENCE [LARGE SCALE GENOMIC DNA]</scope>
    <source>
        <strain evidence="3">CGMCC 1.12237</strain>
    </source>
</reference>
<dbReference type="Proteomes" id="UP001596147">
    <property type="component" value="Unassembled WGS sequence"/>
</dbReference>
<comment type="caution">
    <text evidence="2">The sequence shown here is derived from an EMBL/GenBank/DDBJ whole genome shotgun (WGS) entry which is preliminary data.</text>
</comment>
<keyword evidence="1" id="KW-1133">Transmembrane helix</keyword>
<accession>A0ABW0LHT2</accession>
<dbReference type="RefSeq" id="WP_382351665.1">
    <property type="nucleotide sequence ID" value="NZ_JBHSMC010000014.1"/>
</dbReference>
<keyword evidence="1" id="KW-0812">Transmembrane</keyword>
<evidence type="ECO:0000313" key="2">
    <source>
        <dbReference type="EMBL" id="MFC5465389.1"/>
    </source>
</evidence>
<keyword evidence="1" id="KW-0472">Membrane</keyword>
<evidence type="ECO:0000313" key="3">
    <source>
        <dbReference type="Proteomes" id="UP001596147"/>
    </source>
</evidence>
<organism evidence="2 3">
    <name type="scientific">Lederbergia graminis</name>
    <dbReference type="NCBI Taxonomy" id="735518"/>
    <lineage>
        <taxon>Bacteria</taxon>
        <taxon>Bacillati</taxon>
        <taxon>Bacillota</taxon>
        <taxon>Bacilli</taxon>
        <taxon>Bacillales</taxon>
        <taxon>Bacillaceae</taxon>
        <taxon>Lederbergia</taxon>
    </lineage>
</organism>
<protein>
    <recommendedName>
        <fullName evidence="4">NADH dehydrogenase subunit 6</fullName>
    </recommendedName>
</protein>
<feature type="transmembrane region" description="Helical" evidence="1">
    <location>
        <begin position="38"/>
        <end position="56"/>
    </location>
</feature>
<dbReference type="EMBL" id="JBHSMC010000014">
    <property type="protein sequence ID" value="MFC5465389.1"/>
    <property type="molecule type" value="Genomic_DNA"/>
</dbReference>
<evidence type="ECO:0008006" key="4">
    <source>
        <dbReference type="Google" id="ProtNLM"/>
    </source>
</evidence>